<dbReference type="PANTHER" id="PTHR47197:SF3">
    <property type="entry name" value="DIHYDRO-HEME D1 DEHYDROGENASE"/>
    <property type="match status" value="1"/>
</dbReference>
<evidence type="ECO:0000313" key="5">
    <source>
        <dbReference type="Proteomes" id="UP000559987"/>
    </source>
</evidence>
<dbReference type="PROSITE" id="PS51257">
    <property type="entry name" value="PROKAR_LIPOPROTEIN"/>
    <property type="match status" value="1"/>
</dbReference>
<dbReference type="Proteomes" id="UP000559987">
    <property type="component" value="Unassembled WGS sequence"/>
</dbReference>
<dbReference type="SUPFAM" id="SSF101898">
    <property type="entry name" value="NHL repeat"/>
    <property type="match status" value="1"/>
</dbReference>
<sequence>MKSYSIWLFLGLFLTACGGGGGGSADTPVNPITAPAPTPTPAPEPTPEGFTGIFVDSPVQGLAFSTSTGETGKTGATGEFQYQEDARITFSLGALQLPEVPAYSVLTPLDLFATQNIRTPAVSNFVRLLQTLDADQNPDNGIELDSASIDALDAAGFTLADLQLPTKEFEQSTKFGTLFTALTRITSLLPEHQALAHFAKTLANSNAIDSDGDRVVNALDPDDDNDGVADELDAFPWDATEAFDFDHDGVGDNADTDDDNDGIPDVEDSILELLSELPDVGIGAFDKLSHSDYGYLFLTYRNAQKLDVLDLSTGELITSFSFDAFPERMNLSPDGQHLYVALPIQAHSYYWWDEDQTGKVARINLATLAVDKTYELATDPYDLVVTSSDRLVVASGSGQWTNINLYRASTGEFLDSAGIRHASLLVLSPDGKTIYATDTDSSANSYQIYRLEGDTITQISHSSYLDYHAEGDSWITPDGKYSFTGWGHVVQLSDVTLFKTLVTGARITQVTFDEAYNLAVISLNDDRILTVNLTSMEIISELAPIGSLVHAEVYNGYLHVYSELSGQIIKSQQPHPCLECRTNTPPKASFSFSSDDGNIQSPYYFDAASSIDSEDGTQLSYRWDFQADGVWDTEFSTTAAIEFQFNVPGKKHVRLQVKDPQGLVNSVTRNFDVAHGVGLPIAYTGGAANQLAYGIGFTVHDASRGKLYLTNAAEKRLYIVDLATGKTEKYFQFAFDPERMTLSADSNTLYVALLSQPRTNYFSGDESEIAGLIGTIDLQSQTHTNTYRIKNDPWDIKVTASDKLIVSPGRGWNRHLSTYNAGSGALLGSISYYGTVNLLLSDTGNGFYTVDENYIHLYTLEGSTPVQTLSSPYDYYSRPKGGVWSLGASKDILGAGGATYNPATLVKTGALAGWSGTIAKALIDETQKLIFVLSTSGSLSYYHLETLEFIGNIPVTGTVRDVILHEGNLIVRIAQSDYLHQLELIDHPCDTCGVNTQPTSQLSVSPDASGDTEDLYVFDASASSDTETTDALLFRWDLDGDGQWDGDFSATSVVNRRFYVPGDYDVSVQVKDEGGLTNTSTVSFTVSQAIVAAEAVSDTEANALNFTAVQTLYHSTTGKFYSLDSAAKRLYQTDQATGLTESFIPFIYEPVRMALSQDGASLYVSLITQPFSDTRAIAEQGGFIARIDLVSFTHTQTLPAPFDPFDLVEASADKLIVSSGSGAYGSRIYAISTVDGMIIEYLSCSYHCTLSLDAATNVVYATGTSVDGYAYSYKYSTSGVGLSQVAYQYYGYGNNNGPAGRMWLVANGTILVGARGDLYDTLNLSHLGNLYDSGNLHDVAYDAEENLLFTLDDAGSLTYYNASTLEYIGVATVSANARALFVINDSLVVYSESDGSAQLQYPAHPCSTCGENTAPVASFSFSSDNNETSDVFTFDASASSDAEDFADLQYRWDMDNDGEWDSVFTTNAITESTFFLPGNYVIRLQVKDSGGLYHETNQTIAVTQGIDTGEAVTSSSPNVLNFVVTDHVVDASRNSLWASDKGGKRVYKVNLDTGLTERYFDFPYAPESLALSADSSKLYVALLGQEHSSYWWEEDQFGFIGTFDLETSAFVSVYRISTDPYDMVVTAGGKLVVASGSGQWTDIFAYAADTGTVLGQSFIRQRSRLSLHPSGNWVFAADTDSSPSDIEKFDISGTGIGSGVDSPYHGHHRMSGNVWALATGVHLLTRGGDVFLASDMSYVFGLTPNGVSVKSAVNTTSSAPLWVLDSNNVVSRYDASSFSLHSSSVAYTNATGLFELDGIVYVIRQSGATYVYEQVVTE</sequence>
<protein>
    <submittedName>
        <fullName evidence="4">Sugar lactone lactonase YvrE</fullName>
    </submittedName>
</protein>
<accession>A0A839UUE6</accession>
<dbReference type="InterPro" id="IPR011044">
    <property type="entry name" value="Quino_amine_DH_bsu"/>
</dbReference>
<dbReference type="Pfam" id="PF00801">
    <property type="entry name" value="PKD"/>
    <property type="match status" value="1"/>
</dbReference>
<dbReference type="Gene3D" id="2.130.10.10">
    <property type="entry name" value="YVTN repeat-like/Quinoprotein amine dehydrogenase"/>
    <property type="match status" value="3"/>
</dbReference>
<dbReference type="InterPro" id="IPR022409">
    <property type="entry name" value="PKD/Chitinase_dom"/>
</dbReference>
<feature type="domain" description="PKD" evidence="3">
    <location>
        <begin position="1024"/>
        <end position="1093"/>
    </location>
</feature>
<dbReference type="GO" id="GO:0005509">
    <property type="term" value="F:calcium ion binding"/>
    <property type="evidence" value="ECO:0007669"/>
    <property type="project" value="InterPro"/>
</dbReference>
<dbReference type="SUPFAM" id="SSF103647">
    <property type="entry name" value="TSP type-3 repeat"/>
    <property type="match status" value="1"/>
</dbReference>
<dbReference type="InterPro" id="IPR028974">
    <property type="entry name" value="TSP_type-3_rpt"/>
</dbReference>
<feature type="domain" description="PKD" evidence="3">
    <location>
        <begin position="1415"/>
        <end position="1503"/>
    </location>
</feature>
<reference evidence="4 5" key="1">
    <citation type="submission" date="2020-08" db="EMBL/GenBank/DDBJ databases">
        <title>Genomic Encyclopedia of Type Strains, Phase III (KMG-III): the genomes of soil and plant-associated and newly described type strains.</title>
        <authorList>
            <person name="Whitman W."/>
        </authorList>
    </citation>
    <scope>NUCLEOTIDE SEQUENCE [LARGE SCALE GENOMIC DNA]</scope>
    <source>
        <strain evidence="4 5">CECT 8571</strain>
    </source>
</reference>
<feature type="region of interest" description="Disordered" evidence="1">
    <location>
        <begin position="27"/>
        <end position="49"/>
    </location>
</feature>
<evidence type="ECO:0000256" key="1">
    <source>
        <dbReference type="SAM" id="MobiDB-lite"/>
    </source>
</evidence>
<dbReference type="SUPFAM" id="SSF50969">
    <property type="entry name" value="YVTN repeat-like/Quinoprotein amine dehydrogenase"/>
    <property type="match status" value="2"/>
</dbReference>
<dbReference type="InterPro" id="IPR015943">
    <property type="entry name" value="WD40/YVTN_repeat-like_dom_sf"/>
</dbReference>
<dbReference type="InterPro" id="IPR011045">
    <property type="entry name" value="N2O_reductase_N"/>
</dbReference>
<dbReference type="SUPFAM" id="SSF63825">
    <property type="entry name" value="YWTD domain"/>
    <property type="match status" value="1"/>
</dbReference>
<dbReference type="SMART" id="SM00089">
    <property type="entry name" value="PKD"/>
    <property type="match status" value="3"/>
</dbReference>
<dbReference type="InterPro" id="IPR000601">
    <property type="entry name" value="PKD_dom"/>
</dbReference>
<feature type="signal peptide" evidence="2">
    <location>
        <begin position="1"/>
        <end position="18"/>
    </location>
</feature>
<organism evidence="4 5">
    <name type="scientific">Simiduia aestuariiviva</name>
    <dbReference type="NCBI Taxonomy" id="1510459"/>
    <lineage>
        <taxon>Bacteria</taxon>
        <taxon>Pseudomonadati</taxon>
        <taxon>Pseudomonadota</taxon>
        <taxon>Gammaproteobacteria</taxon>
        <taxon>Cellvibrionales</taxon>
        <taxon>Cellvibrionaceae</taxon>
        <taxon>Simiduia</taxon>
    </lineage>
</organism>
<dbReference type="RefSeq" id="WP_183910498.1">
    <property type="nucleotide sequence ID" value="NZ_JACHXZ010000003.1"/>
</dbReference>
<feature type="chain" id="PRO_5032707417" evidence="2">
    <location>
        <begin position="19"/>
        <end position="1818"/>
    </location>
</feature>
<name>A0A839UUE6_9GAMM</name>
<dbReference type="InterPro" id="IPR051200">
    <property type="entry name" value="Host-pathogen_enzymatic-act"/>
</dbReference>
<dbReference type="SUPFAM" id="SSF49299">
    <property type="entry name" value="PKD domain"/>
    <property type="match status" value="2"/>
</dbReference>
<comment type="caution">
    <text evidence="4">The sequence shown here is derived from an EMBL/GenBank/DDBJ whole genome shotgun (WGS) entry which is preliminary data.</text>
</comment>
<dbReference type="CDD" id="cd00146">
    <property type="entry name" value="PKD"/>
    <property type="match status" value="2"/>
</dbReference>
<dbReference type="InterPro" id="IPR013783">
    <property type="entry name" value="Ig-like_fold"/>
</dbReference>
<dbReference type="InterPro" id="IPR035986">
    <property type="entry name" value="PKD_dom_sf"/>
</dbReference>
<keyword evidence="2" id="KW-0732">Signal</keyword>
<dbReference type="PROSITE" id="PS50093">
    <property type="entry name" value="PKD"/>
    <property type="match status" value="2"/>
</dbReference>
<proteinExistence type="predicted"/>
<evidence type="ECO:0000259" key="3">
    <source>
        <dbReference type="PROSITE" id="PS50093"/>
    </source>
</evidence>
<keyword evidence="5" id="KW-1185">Reference proteome</keyword>
<dbReference type="PANTHER" id="PTHR47197">
    <property type="entry name" value="PROTEIN NIRF"/>
    <property type="match status" value="1"/>
</dbReference>
<dbReference type="Gene3D" id="2.60.40.10">
    <property type="entry name" value="Immunoglobulins"/>
    <property type="match status" value="3"/>
</dbReference>
<evidence type="ECO:0000313" key="4">
    <source>
        <dbReference type="EMBL" id="MBB3168997.1"/>
    </source>
</evidence>
<dbReference type="SUPFAM" id="SSF50974">
    <property type="entry name" value="Nitrous oxide reductase, N-terminal domain"/>
    <property type="match status" value="1"/>
</dbReference>
<dbReference type="Gene3D" id="4.10.1080.10">
    <property type="entry name" value="TSP type-3 repeat"/>
    <property type="match status" value="1"/>
</dbReference>
<dbReference type="Pfam" id="PF18911">
    <property type="entry name" value="PKD_4"/>
    <property type="match status" value="2"/>
</dbReference>
<gene>
    <name evidence="4" type="ORF">FHS30_002205</name>
</gene>
<dbReference type="EMBL" id="JACHXZ010000003">
    <property type="protein sequence ID" value="MBB3168997.1"/>
    <property type="molecule type" value="Genomic_DNA"/>
</dbReference>
<evidence type="ECO:0000256" key="2">
    <source>
        <dbReference type="SAM" id="SignalP"/>
    </source>
</evidence>
<feature type="compositionally biased region" description="Pro residues" evidence="1">
    <location>
        <begin position="34"/>
        <end position="46"/>
    </location>
</feature>